<keyword evidence="1" id="KW-1133">Transmembrane helix</keyword>
<evidence type="ECO:0000313" key="2">
    <source>
        <dbReference type="EMBL" id="KAG2643660.1"/>
    </source>
</evidence>
<proteinExistence type="predicted"/>
<gene>
    <name evidence="2" type="ORF">PVAP13_2KG347852</name>
</gene>
<keyword evidence="3" id="KW-1185">Reference proteome</keyword>
<organism evidence="2 3">
    <name type="scientific">Panicum virgatum</name>
    <name type="common">Blackwell switchgrass</name>
    <dbReference type="NCBI Taxonomy" id="38727"/>
    <lineage>
        <taxon>Eukaryota</taxon>
        <taxon>Viridiplantae</taxon>
        <taxon>Streptophyta</taxon>
        <taxon>Embryophyta</taxon>
        <taxon>Tracheophyta</taxon>
        <taxon>Spermatophyta</taxon>
        <taxon>Magnoliopsida</taxon>
        <taxon>Liliopsida</taxon>
        <taxon>Poales</taxon>
        <taxon>Poaceae</taxon>
        <taxon>PACMAD clade</taxon>
        <taxon>Panicoideae</taxon>
        <taxon>Panicodae</taxon>
        <taxon>Paniceae</taxon>
        <taxon>Panicinae</taxon>
        <taxon>Panicum</taxon>
        <taxon>Panicum sect. Hiantes</taxon>
    </lineage>
</organism>
<comment type="caution">
    <text evidence="2">The sequence shown here is derived from an EMBL/GenBank/DDBJ whole genome shotgun (WGS) entry which is preliminary data.</text>
</comment>
<feature type="transmembrane region" description="Helical" evidence="1">
    <location>
        <begin position="21"/>
        <end position="40"/>
    </location>
</feature>
<keyword evidence="1" id="KW-0812">Transmembrane</keyword>
<name>A0A8T0W7M9_PANVG</name>
<dbReference type="AlphaFoldDB" id="A0A8T0W7M9"/>
<sequence>MSGNEFPCITILCLVSYHSDWILEIPSCFAVIFPLFLVFLDHRLNGILLSMLVYAIRSNCGGAVSIREDLLHEQQKLGSAGAPNLRQTVESRFSLAHVLNGQKKFAFAETVPGVPEGHAVPLMISVCCFSLTCYSTWCPV</sequence>
<reference evidence="2" key="1">
    <citation type="submission" date="2020-05" db="EMBL/GenBank/DDBJ databases">
        <title>WGS assembly of Panicum virgatum.</title>
        <authorList>
            <person name="Lovell J.T."/>
            <person name="Jenkins J."/>
            <person name="Shu S."/>
            <person name="Juenger T.E."/>
            <person name="Schmutz J."/>
        </authorList>
    </citation>
    <scope>NUCLEOTIDE SEQUENCE</scope>
    <source>
        <strain evidence="2">AP13</strain>
    </source>
</reference>
<keyword evidence="1" id="KW-0472">Membrane</keyword>
<evidence type="ECO:0000256" key="1">
    <source>
        <dbReference type="SAM" id="Phobius"/>
    </source>
</evidence>
<evidence type="ECO:0000313" key="3">
    <source>
        <dbReference type="Proteomes" id="UP000823388"/>
    </source>
</evidence>
<dbReference type="EMBL" id="CM029039">
    <property type="protein sequence ID" value="KAG2643660.1"/>
    <property type="molecule type" value="Genomic_DNA"/>
</dbReference>
<accession>A0A8T0W7M9</accession>
<dbReference type="Proteomes" id="UP000823388">
    <property type="component" value="Chromosome 2K"/>
</dbReference>
<protein>
    <submittedName>
        <fullName evidence="2">Uncharacterized protein</fullName>
    </submittedName>
</protein>